<evidence type="ECO:0000313" key="2">
    <source>
        <dbReference type="EMBL" id="PCH10670.1"/>
    </source>
</evidence>
<dbReference type="AlphaFoldDB" id="A0A854WDH9"/>
<dbReference type="Gene3D" id="1.10.10.2910">
    <property type="match status" value="1"/>
</dbReference>
<dbReference type="InterPro" id="IPR052345">
    <property type="entry name" value="Rad_response_metalloprotease"/>
</dbReference>
<dbReference type="PANTHER" id="PTHR43236">
    <property type="entry name" value="ANTITOXIN HIGA1"/>
    <property type="match status" value="1"/>
</dbReference>
<evidence type="ECO:0000259" key="1">
    <source>
        <dbReference type="Pfam" id="PF06114"/>
    </source>
</evidence>
<feature type="domain" description="IrrE N-terminal-like" evidence="1">
    <location>
        <begin position="45"/>
        <end position="159"/>
    </location>
</feature>
<dbReference type="Pfam" id="PF06114">
    <property type="entry name" value="Peptidase_M78"/>
    <property type="match status" value="1"/>
</dbReference>
<dbReference type="EMBL" id="NSGR01000010">
    <property type="protein sequence ID" value="PCH10670.1"/>
    <property type="molecule type" value="Genomic_DNA"/>
</dbReference>
<dbReference type="RefSeq" id="WP_096633939.1">
    <property type="nucleotide sequence ID" value="NZ_NSGR01000010.1"/>
</dbReference>
<dbReference type="InterPro" id="IPR010359">
    <property type="entry name" value="IrrE_HExxH"/>
</dbReference>
<sequence length="292" mass="34875">MQYGHLKIWKTAHNEIYNYIKLSKTPINNYTFKEYFNYVTSLENIIVFEHHFPSTKILGVTHIDEDGKTISYEKDSIEVRQNFTKCHEIGHIILNHEGGFFTEQINNKNPKEIEADNFSAIILAPDIVLLQKILIERKTFHQISIDLKMSYQSLQYRLSNLAQKYGNIFYEKGNEIALEFKDSPYNSELLKILYKSKEEILKNFQDTEIDPFKKLQYLIYNEDPFISNYEIEILSRKDIREKIDQRYPNYKSWAYHNMGKTIWFCWNTLIISKDDAIKTAKRILYNDIYKKD</sequence>
<dbReference type="Proteomes" id="UP000217465">
    <property type="component" value="Unassembled WGS sequence"/>
</dbReference>
<proteinExistence type="predicted"/>
<comment type="caution">
    <text evidence="2">The sequence shown here is derived from an EMBL/GenBank/DDBJ whole genome shotgun (WGS) entry which is preliminary data.</text>
</comment>
<reference evidence="2 3" key="1">
    <citation type="submission" date="2016-06" db="EMBL/GenBank/DDBJ databases">
        <authorList>
            <person name="Haines A.N."/>
            <person name="Council K.R."/>
        </authorList>
    </citation>
    <scope>NUCLEOTIDE SEQUENCE [LARGE SCALE GENOMIC DNA]</scope>
    <source>
        <strain evidence="2 3">SP158-29</strain>
    </source>
</reference>
<name>A0A854WDH9_9STRE</name>
<organism evidence="2 3">
    <name type="scientific">Streptococcus parauberis</name>
    <dbReference type="NCBI Taxonomy" id="1348"/>
    <lineage>
        <taxon>Bacteria</taxon>
        <taxon>Bacillati</taxon>
        <taxon>Bacillota</taxon>
        <taxon>Bacilli</taxon>
        <taxon>Lactobacillales</taxon>
        <taxon>Streptococcaceae</taxon>
        <taxon>Streptococcus</taxon>
    </lineage>
</organism>
<gene>
    <name evidence="2" type="ORF">A9Y57_01960</name>
</gene>
<accession>A0A854WDH9</accession>
<dbReference type="PANTHER" id="PTHR43236:SF1">
    <property type="entry name" value="BLL7220 PROTEIN"/>
    <property type="match status" value="1"/>
</dbReference>
<evidence type="ECO:0000313" key="3">
    <source>
        <dbReference type="Proteomes" id="UP000217465"/>
    </source>
</evidence>
<protein>
    <recommendedName>
        <fullName evidence="1">IrrE N-terminal-like domain-containing protein</fullName>
    </recommendedName>
</protein>